<dbReference type="InterPro" id="IPR003593">
    <property type="entry name" value="AAA+_ATPase"/>
</dbReference>
<dbReference type="InterPro" id="IPR046342">
    <property type="entry name" value="CBS_dom_sf"/>
</dbReference>
<evidence type="ECO:0000256" key="1">
    <source>
        <dbReference type="ARBA" id="ARBA00022741"/>
    </source>
</evidence>
<evidence type="ECO:0000256" key="3">
    <source>
        <dbReference type="ARBA" id="ARBA00022840"/>
    </source>
</evidence>
<dbReference type="CDD" id="cd00009">
    <property type="entry name" value="AAA"/>
    <property type="match status" value="1"/>
</dbReference>
<dbReference type="PANTHER" id="PTHR32071:SF57">
    <property type="entry name" value="C4-DICARBOXYLATE TRANSPORT TRANSCRIPTIONAL REGULATORY PROTEIN DCTD"/>
    <property type="match status" value="1"/>
</dbReference>
<organism evidence="10 11">
    <name type="scientific">Desulfonema limicola</name>
    <dbReference type="NCBI Taxonomy" id="45656"/>
    <lineage>
        <taxon>Bacteria</taxon>
        <taxon>Pseudomonadati</taxon>
        <taxon>Thermodesulfobacteriota</taxon>
        <taxon>Desulfobacteria</taxon>
        <taxon>Desulfobacterales</taxon>
        <taxon>Desulfococcaceae</taxon>
        <taxon>Desulfonema</taxon>
    </lineage>
</organism>
<dbReference type="GO" id="GO:0003677">
    <property type="term" value="F:DNA binding"/>
    <property type="evidence" value="ECO:0007669"/>
    <property type="project" value="UniProtKB-KW"/>
</dbReference>
<dbReference type="PROSITE" id="PS50112">
    <property type="entry name" value="PAS"/>
    <property type="match status" value="2"/>
</dbReference>
<evidence type="ECO:0000259" key="6">
    <source>
        <dbReference type="PROSITE" id="PS50045"/>
    </source>
</evidence>
<keyword evidence="5" id="KW-0129">CBS domain</keyword>
<dbReference type="SUPFAM" id="SSF52540">
    <property type="entry name" value="P-loop containing nucleoside triphosphate hydrolases"/>
    <property type="match status" value="1"/>
</dbReference>
<dbReference type="PROSITE" id="PS50113">
    <property type="entry name" value="PAC"/>
    <property type="match status" value="1"/>
</dbReference>
<dbReference type="Gene3D" id="1.10.8.60">
    <property type="match status" value="1"/>
</dbReference>
<keyword evidence="11" id="KW-1185">Reference proteome</keyword>
<dbReference type="InterPro" id="IPR000014">
    <property type="entry name" value="PAS"/>
</dbReference>
<feature type="domain" description="CBS" evidence="9">
    <location>
        <begin position="1"/>
        <end position="64"/>
    </location>
</feature>
<dbReference type="InterPro" id="IPR030828">
    <property type="entry name" value="HTH_TyrR"/>
</dbReference>
<sequence length="684" mass="77383">MEQKSREFYSSIFVFPHHSIQEAASVLQDAKTDAVPVIDDENRMVGILTARHIIAAVSNGRSPSDPAESIMEDVSNCNDTKTDEISEKYGMLNESDGIVKQKFSQKKLVENIAELYRNFLSETEAIFNSTHNLIISIDLAGRVKLFNKSAEKFFGKKFEDVYNREIEDIYPESRLRNVALSGTSEILQKIRINDKLFLSNRSPIVDKTNRVIGAVAILQDISELESISDELSRVKKLNREFDAIFESSFDGIWLSDGEGKVLNINRASEKIFGFSRDQLIGKYPTELLKKGVYSRSSAVRAIEKKKTVTTTLTTRDGKTIIAASTPVFDEKNNISLVVNNIRDATHLFELQSELDQMRGLTELYKNKLKQVEVEKGFVHRSARMKEIISLAIRLAKVECSVLITGPSGVGKELIADIIHSNSERKNGPFIKVNCGAIPDNLMESELFGYESGAFSGANRSGKLGYFALAHKGTLLLDEIGELPLQMQVKLLRAVQDKSIIPLGGTKSVKVDIRILAATNRNLKDMIADNEFREDLYYRLNVATIPIPALNERREDILPLIEHFLSQFNRKYKKNVQITNEVIDYWCRYDWQGNVRQLENTVERVVVSAQDQLVTTHDLKYGAGKNPLKNREQEGISLPEAVAQTERKLIQRVFQQCKTTREMARKLRIHQSTLIRKAAKYGIKK</sequence>
<dbReference type="PANTHER" id="PTHR32071">
    <property type="entry name" value="TRANSCRIPTIONAL REGULATORY PROTEIN"/>
    <property type="match status" value="1"/>
</dbReference>
<dbReference type="SMART" id="SM00116">
    <property type="entry name" value="CBS"/>
    <property type="match status" value="1"/>
</dbReference>
<dbReference type="Pfam" id="PF25601">
    <property type="entry name" value="AAA_lid_14"/>
    <property type="match status" value="1"/>
</dbReference>
<feature type="domain" description="PAS" evidence="7">
    <location>
        <begin position="237"/>
        <end position="282"/>
    </location>
</feature>
<dbReference type="EMBL" id="CP061799">
    <property type="protein sequence ID" value="QTA82478.1"/>
    <property type="molecule type" value="Genomic_DNA"/>
</dbReference>
<dbReference type="SUPFAM" id="SSF54631">
    <property type="entry name" value="CBS-domain pair"/>
    <property type="match status" value="1"/>
</dbReference>
<evidence type="ECO:0000313" key="10">
    <source>
        <dbReference type="EMBL" id="QTA82478.1"/>
    </source>
</evidence>
<dbReference type="InterPro" id="IPR058031">
    <property type="entry name" value="AAA_lid_NorR"/>
</dbReference>
<reference evidence="10" key="1">
    <citation type="journal article" date="2021" name="Microb. Physiol.">
        <title>Proteogenomic Insights into the Physiology of Marine, Sulfate-Reducing, Filamentous Desulfonema limicola and Desulfonema magnum.</title>
        <authorList>
            <person name="Schnaars V."/>
            <person name="Wohlbrand L."/>
            <person name="Scheve S."/>
            <person name="Hinrichs C."/>
            <person name="Reinhardt R."/>
            <person name="Rabus R."/>
        </authorList>
    </citation>
    <scope>NUCLEOTIDE SEQUENCE</scope>
    <source>
        <strain evidence="10">5ac10</strain>
    </source>
</reference>
<dbReference type="RefSeq" id="WP_207688403.1">
    <property type="nucleotide sequence ID" value="NZ_CP061799.1"/>
</dbReference>
<dbReference type="Proteomes" id="UP000663720">
    <property type="component" value="Chromosome"/>
</dbReference>
<dbReference type="GO" id="GO:0006355">
    <property type="term" value="P:regulation of DNA-templated transcription"/>
    <property type="evidence" value="ECO:0007669"/>
    <property type="project" value="InterPro"/>
</dbReference>
<dbReference type="GO" id="GO:0005524">
    <property type="term" value="F:ATP binding"/>
    <property type="evidence" value="ECO:0007669"/>
    <property type="project" value="UniProtKB-KW"/>
</dbReference>
<dbReference type="PROSITE" id="PS51371">
    <property type="entry name" value="CBS"/>
    <property type="match status" value="1"/>
</dbReference>
<keyword evidence="1" id="KW-0547">Nucleotide-binding</keyword>
<dbReference type="InterPro" id="IPR025943">
    <property type="entry name" value="Sigma_54_int_dom_ATP-bd_2"/>
</dbReference>
<dbReference type="InterPro" id="IPR027417">
    <property type="entry name" value="P-loop_NTPase"/>
</dbReference>
<dbReference type="Gene3D" id="3.30.450.20">
    <property type="entry name" value="PAS domain"/>
    <property type="match status" value="2"/>
</dbReference>
<protein>
    <recommendedName>
        <fullName evidence="4">HTH-type transcriptional regulatory protein TyrR</fullName>
    </recommendedName>
</protein>
<dbReference type="SUPFAM" id="SSF55785">
    <property type="entry name" value="PYP-like sensor domain (PAS domain)"/>
    <property type="match status" value="2"/>
</dbReference>
<keyword evidence="2" id="KW-0058">Aromatic hydrocarbons catabolism</keyword>
<name>A0A975BBT3_9BACT</name>
<evidence type="ECO:0000259" key="7">
    <source>
        <dbReference type="PROSITE" id="PS50112"/>
    </source>
</evidence>
<dbReference type="Gene3D" id="3.40.50.300">
    <property type="entry name" value="P-loop containing nucleotide triphosphate hydrolases"/>
    <property type="match status" value="1"/>
</dbReference>
<dbReference type="NCBIfam" id="TIGR00229">
    <property type="entry name" value="sensory_box"/>
    <property type="match status" value="2"/>
</dbReference>
<keyword evidence="3" id="KW-0067">ATP-binding</keyword>
<evidence type="ECO:0000259" key="9">
    <source>
        <dbReference type="PROSITE" id="PS51371"/>
    </source>
</evidence>
<dbReference type="Gene3D" id="3.10.580.10">
    <property type="entry name" value="CBS-domain"/>
    <property type="match status" value="1"/>
</dbReference>
<evidence type="ECO:0000256" key="2">
    <source>
        <dbReference type="ARBA" id="ARBA00022797"/>
    </source>
</evidence>
<dbReference type="CDD" id="cd00130">
    <property type="entry name" value="PAS"/>
    <property type="match status" value="2"/>
</dbReference>
<dbReference type="KEGG" id="dli:dnl_48530"/>
<feature type="domain" description="PAC" evidence="8">
    <location>
        <begin position="306"/>
        <end position="356"/>
    </location>
</feature>
<feature type="domain" description="PAS" evidence="7">
    <location>
        <begin position="119"/>
        <end position="174"/>
    </location>
</feature>
<dbReference type="Pfam" id="PF00571">
    <property type="entry name" value="CBS"/>
    <property type="match status" value="1"/>
</dbReference>
<dbReference type="InterPro" id="IPR013767">
    <property type="entry name" value="PAS_fold"/>
</dbReference>
<dbReference type="SMART" id="SM00091">
    <property type="entry name" value="PAS"/>
    <property type="match status" value="2"/>
</dbReference>
<dbReference type="FunFam" id="3.40.50.300:FF:000006">
    <property type="entry name" value="DNA-binding transcriptional regulator NtrC"/>
    <property type="match status" value="1"/>
</dbReference>
<accession>A0A975BBT3</accession>
<feature type="domain" description="Sigma-54 factor interaction" evidence="6">
    <location>
        <begin position="377"/>
        <end position="606"/>
    </location>
</feature>
<gene>
    <name evidence="10" type="ORF">dnl_48530</name>
</gene>
<dbReference type="InterPro" id="IPR002078">
    <property type="entry name" value="Sigma_54_int"/>
</dbReference>
<dbReference type="AlphaFoldDB" id="A0A975BBT3"/>
<dbReference type="SMART" id="SM00382">
    <property type="entry name" value="AAA"/>
    <property type="match status" value="1"/>
</dbReference>
<evidence type="ECO:0000313" key="11">
    <source>
        <dbReference type="Proteomes" id="UP000663720"/>
    </source>
</evidence>
<evidence type="ECO:0000259" key="8">
    <source>
        <dbReference type="PROSITE" id="PS50113"/>
    </source>
</evidence>
<proteinExistence type="predicted"/>
<dbReference type="Pfam" id="PF00989">
    <property type="entry name" value="PAS"/>
    <property type="match status" value="1"/>
</dbReference>
<dbReference type="InterPro" id="IPR035965">
    <property type="entry name" value="PAS-like_dom_sf"/>
</dbReference>
<dbReference type="Pfam" id="PF18024">
    <property type="entry name" value="HTH_50"/>
    <property type="match status" value="1"/>
</dbReference>
<evidence type="ECO:0000256" key="5">
    <source>
        <dbReference type="PROSITE-ProRule" id="PRU00703"/>
    </source>
</evidence>
<evidence type="ECO:0000256" key="4">
    <source>
        <dbReference type="ARBA" id="ARBA00029500"/>
    </source>
</evidence>
<dbReference type="Pfam" id="PF00158">
    <property type="entry name" value="Sigma54_activat"/>
    <property type="match status" value="1"/>
</dbReference>
<dbReference type="PROSITE" id="PS50045">
    <property type="entry name" value="SIGMA54_INTERACT_4"/>
    <property type="match status" value="1"/>
</dbReference>
<dbReference type="InterPro" id="IPR009057">
    <property type="entry name" value="Homeodomain-like_sf"/>
</dbReference>
<dbReference type="PROSITE" id="PS00676">
    <property type="entry name" value="SIGMA54_INTERACT_2"/>
    <property type="match status" value="1"/>
</dbReference>
<dbReference type="InterPro" id="IPR000700">
    <property type="entry name" value="PAS-assoc_C"/>
</dbReference>
<dbReference type="Pfam" id="PF13426">
    <property type="entry name" value="PAS_9"/>
    <property type="match status" value="1"/>
</dbReference>
<dbReference type="InterPro" id="IPR000644">
    <property type="entry name" value="CBS_dom"/>
</dbReference>
<dbReference type="SUPFAM" id="SSF46689">
    <property type="entry name" value="Homeodomain-like"/>
    <property type="match status" value="1"/>
</dbReference>
<dbReference type="Gene3D" id="1.10.10.60">
    <property type="entry name" value="Homeodomain-like"/>
    <property type="match status" value="1"/>
</dbReference>